<feature type="region of interest" description="Disordered" evidence="2">
    <location>
        <begin position="1"/>
        <end position="24"/>
    </location>
</feature>
<evidence type="ECO:0000256" key="2">
    <source>
        <dbReference type="SAM" id="MobiDB-lite"/>
    </source>
</evidence>
<reference evidence="3 4" key="1">
    <citation type="submission" date="2017-08" db="EMBL/GenBank/DDBJ databases">
        <title>Infants hospitalized years apart are colonized by the same room-sourced microbial strains.</title>
        <authorList>
            <person name="Brooks B."/>
            <person name="Olm M.R."/>
            <person name="Firek B.A."/>
            <person name="Baker R."/>
            <person name="Thomas B.C."/>
            <person name="Morowitz M.J."/>
            <person name="Banfield J.F."/>
        </authorList>
    </citation>
    <scope>NUCLEOTIDE SEQUENCE [LARGE SCALE GENOMIC DNA]</scope>
    <source>
        <strain evidence="3">S2_005_002_R2_33</strain>
    </source>
</reference>
<evidence type="ECO:0000256" key="1">
    <source>
        <dbReference type="ARBA" id="ARBA00007378"/>
    </source>
</evidence>
<dbReference type="InterPro" id="IPR019953">
    <property type="entry name" value="OHR"/>
</dbReference>
<dbReference type="EMBL" id="QFPX01000006">
    <property type="protein sequence ID" value="PZQ55303.1"/>
    <property type="molecule type" value="Genomic_DNA"/>
</dbReference>
<dbReference type="Pfam" id="PF02566">
    <property type="entry name" value="OsmC"/>
    <property type="match status" value="1"/>
</dbReference>
<protein>
    <submittedName>
        <fullName evidence="3">Organic hydroperoxide resistance protein</fullName>
    </submittedName>
</protein>
<comment type="similarity">
    <text evidence="1">Belongs to the OsmC/Ohr family.</text>
</comment>
<evidence type="ECO:0000313" key="3">
    <source>
        <dbReference type="EMBL" id="PZQ55303.1"/>
    </source>
</evidence>
<evidence type="ECO:0000313" key="4">
    <source>
        <dbReference type="Proteomes" id="UP000249082"/>
    </source>
</evidence>
<dbReference type="PANTHER" id="PTHR33797:SF2">
    <property type="entry name" value="ORGANIC HYDROPEROXIDE RESISTANCE PROTEIN-LIKE"/>
    <property type="match status" value="1"/>
</dbReference>
<gene>
    <name evidence="3" type="ORF">DI555_08115</name>
</gene>
<comment type="caution">
    <text evidence="3">The sequence shown here is derived from an EMBL/GenBank/DDBJ whole genome shotgun (WGS) entry which is preliminary data.</text>
</comment>
<dbReference type="AlphaFoldDB" id="A0A2W5QKV7"/>
<dbReference type="Gene3D" id="2.20.25.10">
    <property type="match status" value="1"/>
</dbReference>
<feature type="compositionally biased region" description="Polar residues" evidence="2">
    <location>
        <begin position="1"/>
        <end position="13"/>
    </location>
</feature>
<dbReference type="SUPFAM" id="SSF82784">
    <property type="entry name" value="OsmC-like"/>
    <property type="match status" value="1"/>
</dbReference>
<proteinExistence type="inferred from homology"/>
<dbReference type="InterPro" id="IPR015946">
    <property type="entry name" value="KH_dom-like_a/b"/>
</dbReference>
<name>A0A2W5QKV7_9SPHN</name>
<dbReference type="Gene3D" id="3.30.300.20">
    <property type="match status" value="1"/>
</dbReference>
<dbReference type="InterPro" id="IPR036102">
    <property type="entry name" value="OsmC/Ohrsf"/>
</dbReference>
<dbReference type="InterPro" id="IPR003718">
    <property type="entry name" value="OsmC/Ohr_fam"/>
</dbReference>
<accession>A0A2W5QKV7</accession>
<dbReference type="Proteomes" id="UP000249082">
    <property type="component" value="Unassembled WGS sequence"/>
</dbReference>
<organism evidence="3 4">
    <name type="scientific">Novosphingobium pentaromativorans</name>
    <dbReference type="NCBI Taxonomy" id="205844"/>
    <lineage>
        <taxon>Bacteria</taxon>
        <taxon>Pseudomonadati</taxon>
        <taxon>Pseudomonadota</taxon>
        <taxon>Alphaproteobacteria</taxon>
        <taxon>Sphingomonadales</taxon>
        <taxon>Sphingomonadaceae</taxon>
        <taxon>Novosphingobium</taxon>
    </lineage>
</organism>
<dbReference type="NCBIfam" id="TIGR03561">
    <property type="entry name" value="organ_hyd_perox"/>
    <property type="match status" value="1"/>
</dbReference>
<dbReference type="PANTHER" id="PTHR33797">
    <property type="entry name" value="ORGANIC HYDROPEROXIDE RESISTANCE PROTEIN-LIKE"/>
    <property type="match status" value="1"/>
</dbReference>
<dbReference type="GO" id="GO:0006979">
    <property type="term" value="P:response to oxidative stress"/>
    <property type="evidence" value="ECO:0007669"/>
    <property type="project" value="InterPro"/>
</dbReference>
<sequence>MSITPIYKTSATATGGRDGKARTDDGAFEVTLGTPKELGGNDQGNNPEQLFASGYAACFLGAMKFAAGQDKNLPRVPADTTVNATVGIGPRSDKGFGLTVELLVTLPGVERAAAEALVAEADTICPYSHAVRGNVSVSLAVA</sequence>